<evidence type="ECO:0000313" key="1">
    <source>
        <dbReference type="EMBL" id="MVT11307.1"/>
    </source>
</evidence>
<accession>A0A7K1UAB5</accession>
<sequence length="233" mass="26804">MNPTVKYKGTYTDSLGPAEVTIENDFKTLHVDIDGVRFSGSEFSDLAIVDKANHPQKQLERFSFYPIPVYNTDTIQETLCNCSFEFSINQVLIDRRKNTDIDARLSVNYSLGKARPQPQSGIESEKVQLTLFINEWQFSGEGDFFEVAFDQIKAQLTDRYSFKNCYGCLYGDYSYIGQSSFGTMQCYVNQKEAYLKVNSKDDYMDLPADYRQVQEIYCCDKFEIRKPGTGYRG</sequence>
<dbReference type="EMBL" id="WRXN01000012">
    <property type="protein sequence ID" value="MVT11307.1"/>
    <property type="molecule type" value="Genomic_DNA"/>
</dbReference>
<protein>
    <submittedName>
        <fullName evidence="1">Uncharacterized protein</fullName>
    </submittedName>
</protein>
<dbReference type="AlphaFoldDB" id="A0A7K1UAB5"/>
<dbReference type="Proteomes" id="UP000461730">
    <property type="component" value="Unassembled WGS sequence"/>
</dbReference>
<organism evidence="1 2">
    <name type="scientific">Chitinophaga tropicalis</name>
    <dbReference type="NCBI Taxonomy" id="2683588"/>
    <lineage>
        <taxon>Bacteria</taxon>
        <taxon>Pseudomonadati</taxon>
        <taxon>Bacteroidota</taxon>
        <taxon>Chitinophagia</taxon>
        <taxon>Chitinophagales</taxon>
        <taxon>Chitinophagaceae</taxon>
        <taxon>Chitinophaga</taxon>
    </lineage>
</organism>
<proteinExistence type="predicted"/>
<dbReference type="Pfam" id="PF19822">
    <property type="entry name" value="DUF6304"/>
    <property type="match status" value="1"/>
</dbReference>
<evidence type="ECO:0000313" key="2">
    <source>
        <dbReference type="Proteomes" id="UP000461730"/>
    </source>
</evidence>
<comment type="caution">
    <text evidence="1">The sequence shown here is derived from an EMBL/GenBank/DDBJ whole genome shotgun (WGS) entry which is preliminary data.</text>
</comment>
<dbReference type="InterPro" id="IPR046271">
    <property type="entry name" value="DUF6304"/>
</dbReference>
<name>A0A7K1UAB5_9BACT</name>
<dbReference type="RefSeq" id="WP_157308730.1">
    <property type="nucleotide sequence ID" value="NZ_WRXN01000012.1"/>
</dbReference>
<gene>
    <name evidence="1" type="ORF">GO493_23765</name>
</gene>
<reference evidence="1 2" key="1">
    <citation type="submission" date="2019-12" db="EMBL/GenBank/DDBJ databases">
        <title>Chitinophaga sp. strain ysch24 (GDMCC 1.1355), whole genome shotgun sequence.</title>
        <authorList>
            <person name="Zhang X."/>
        </authorList>
    </citation>
    <scope>NUCLEOTIDE SEQUENCE [LARGE SCALE GENOMIC DNA]</scope>
    <source>
        <strain evidence="2">ysch24</strain>
    </source>
</reference>
<keyword evidence="2" id="KW-1185">Reference proteome</keyword>